<keyword evidence="3" id="KW-1185">Reference proteome</keyword>
<protein>
    <submittedName>
        <fullName evidence="2">UPF0481 protein</fullName>
    </submittedName>
</protein>
<gene>
    <name evidence="2" type="ORF">COCNU_16G002320</name>
</gene>
<evidence type="ECO:0000313" key="2">
    <source>
        <dbReference type="EMBL" id="KAG1371138.1"/>
    </source>
</evidence>
<feature type="transmembrane region" description="Helical" evidence="1">
    <location>
        <begin position="420"/>
        <end position="444"/>
    </location>
</feature>
<dbReference type="AlphaFoldDB" id="A0A8K0IXW4"/>
<organism evidence="2 3">
    <name type="scientific">Cocos nucifera</name>
    <name type="common">Coconut palm</name>
    <dbReference type="NCBI Taxonomy" id="13894"/>
    <lineage>
        <taxon>Eukaryota</taxon>
        <taxon>Viridiplantae</taxon>
        <taxon>Streptophyta</taxon>
        <taxon>Embryophyta</taxon>
        <taxon>Tracheophyta</taxon>
        <taxon>Spermatophyta</taxon>
        <taxon>Magnoliopsida</taxon>
        <taxon>Liliopsida</taxon>
        <taxon>Arecaceae</taxon>
        <taxon>Arecoideae</taxon>
        <taxon>Cocoseae</taxon>
        <taxon>Attaleinae</taxon>
        <taxon>Cocos</taxon>
    </lineage>
</organism>
<reference evidence="2" key="1">
    <citation type="journal article" date="2017" name="Gigascience">
        <title>The genome draft of coconut (Cocos nucifera).</title>
        <authorList>
            <person name="Xiao Y."/>
            <person name="Xu P."/>
            <person name="Fan H."/>
            <person name="Baudouin L."/>
            <person name="Xia W."/>
            <person name="Bocs S."/>
            <person name="Xu J."/>
            <person name="Li Q."/>
            <person name="Guo A."/>
            <person name="Zhou L."/>
            <person name="Li J."/>
            <person name="Wu Y."/>
            <person name="Ma Z."/>
            <person name="Armero A."/>
            <person name="Issali A.E."/>
            <person name="Liu N."/>
            <person name="Peng M."/>
            <person name="Yang Y."/>
        </authorList>
    </citation>
    <scope>NUCLEOTIDE SEQUENCE</scope>
    <source>
        <tissue evidence="2">Spear leaf of Hainan Tall coconut</tissue>
    </source>
</reference>
<dbReference type="PANTHER" id="PTHR31170:SF25">
    <property type="entry name" value="BNAA09G04570D PROTEIN"/>
    <property type="match status" value="1"/>
</dbReference>
<accession>A0A8K0IXW4</accession>
<name>A0A8K0IXW4_COCNU</name>
<dbReference type="Pfam" id="PF03140">
    <property type="entry name" value="DUF247"/>
    <property type="match status" value="1"/>
</dbReference>
<dbReference type="InterPro" id="IPR004158">
    <property type="entry name" value="DUF247_pln"/>
</dbReference>
<comment type="caution">
    <text evidence="2">The sequence shown here is derived from an EMBL/GenBank/DDBJ whole genome shotgun (WGS) entry which is preliminary data.</text>
</comment>
<evidence type="ECO:0000313" key="3">
    <source>
        <dbReference type="Proteomes" id="UP000797356"/>
    </source>
</evidence>
<sequence length="447" mass="50547">MAETEGTRTEVLEKKRVLMEEITKSSTISNSRPVPVTETCSSPLREGNAKELLISITNESMNKISTAQPQICKAPELLRKDEKIAKSLDPEVVAIGPYHRGKAHLQPAEDHKRAAALKFTLSSKHSIDEFYSKVENEATRARACYADKFDITDEEFTQMLFFDGCFVLHFIDRYVEKKMEELTISTHLHGFIVRDMLLLENQLPFVVLDALMSLKPVNLDEFFGKIIEIRCKAPRTPYHLLDLLRTKLLGPDKKLQPPCLGAALPSFRSVKELREAGIKFRQSNTNYLSDIQFSPCAVWATLWLPKIVVDSLTRSVFLNMIALEMCPGCADGYGITSFAWLLDCLIDRAEDVRELREEGILLNALGSDEQVAELFNELATNLAPDYRAYGKVLEGISKHRSNKFNVSIYTFLHTHFSSPWTAIAFFAAVFLLVLSVIQTIFTVFPRS</sequence>
<keyword evidence="1" id="KW-0812">Transmembrane</keyword>
<proteinExistence type="predicted"/>
<reference evidence="2" key="2">
    <citation type="submission" date="2019-07" db="EMBL/GenBank/DDBJ databases">
        <authorList>
            <person name="Yang Y."/>
            <person name="Bocs S."/>
            <person name="Baudouin L."/>
        </authorList>
    </citation>
    <scope>NUCLEOTIDE SEQUENCE</scope>
    <source>
        <tissue evidence="2">Spear leaf of Hainan Tall coconut</tissue>
    </source>
</reference>
<evidence type="ECO:0000256" key="1">
    <source>
        <dbReference type="SAM" id="Phobius"/>
    </source>
</evidence>
<dbReference type="Proteomes" id="UP000797356">
    <property type="component" value="Chromosome 16"/>
</dbReference>
<keyword evidence="1" id="KW-0472">Membrane</keyword>
<dbReference type="PANTHER" id="PTHR31170">
    <property type="entry name" value="BNAC04G53230D PROTEIN"/>
    <property type="match status" value="1"/>
</dbReference>
<dbReference type="OrthoDB" id="1849062at2759"/>
<keyword evidence="1" id="KW-1133">Transmembrane helix</keyword>
<dbReference type="EMBL" id="CM017887">
    <property type="protein sequence ID" value="KAG1371138.1"/>
    <property type="molecule type" value="Genomic_DNA"/>
</dbReference>